<comment type="similarity">
    <text evidence="4">Belongs to the biopterin-dependent aromatic amino acid hydroxylase family.</text>
</comment>
<gene>
    <name evidence="16" type="primary">phhA</name>
    <name evidence="16" type="ordered locus">PHZ_c1409</name>
</gene>
<keyword evidence="10" id="KW-0503">Monooxygenase</keyword>
<dbReference type="HOGENOM" id="CLU_023198_1_0_5"/>
<dbReference type="eggNOG" id="COG3186">
    <property type="taxonomic scope" value="Bacteria"/>
</dbReference>
<dbReference type="GO" id="GO:0004505">
    <property type="term" value="F:phenylalanine 4-monooxygenase activity"/>
    <property type="evidence" value="ECO:0007669"/>
    <property type="project" value="UniProtKB-EC"/>
</dbReference>
<dbReference type="PRINTS" id="PR00372">
    <property type="entry name" value="FYWHYDRXLASE"/>
</dbReference>
<dbReference type="PANTHER" id="PTHR11473">
    <property type="entry name" value="AROMATIC AMINO ACID HYDROXYLASE"/>
    <property type="match status" value="1"/>
</dbReference>
<evidence type="ECO:0000256" key="7">
    <source>
        <dbReference type="ARBA" id="ARBA00022723"/>
    </source>
</evidence>
<keyword evidence="9 13" id="KW-0408">Iron</keyword>
<keyword evidence="11" id="KW-0585">Phenylalanine catabolism</keyword>
<dbReference type="SUPFAM" id="SSF56534">
    <property type="entry name" value="Aromatic aminoacid monoxygenases, catalytic and oligomerization domains"/>
    <property type="match status" value="1"/>
</dbReference>
<feature type="binding site" evidence="13">
    <location>
        <position position="152"/>
    </location>
    <ligand>
        <name>Fe cation</name>
        <dbReference type="ChEBI" id="CHEBI:24875"/>
    </ligand>
</feature>
<comment type="catalytic activity">
    <reaction evidence="1">
        <text>(6R)-L-erythro-5,6,7,8-tetrahydrobiopterin + L-phenylalanine + O2 = (4aS,6R)-4a-hydroxy-L-erythro-5,6,7,8-tetrahydrobiopterin + L-tyrosine</text>
        <dbReference type="Rhea" id="RHEA:20273"/>
        <dbReference type="ChEBI" id="CHEBI:15379"/>
        <dbReference type="ChEBI" id="CHEBI:15642"/>
        <dbReference type="ChEBI" id="CHEBI:58095"/>
        <dbReference type="ChEBI" id="CHEBI:58315"/>
        <dbReference type="ChEBI" id="CHEBI:59560"/>
        <dbReference type="EC" id="1.14.16.1"/>
    </reaction>
</comment>
<keyword evidence="17" id="KW-1185">Reference proteome</keyword>
<proteinExistence type="inferred from homology"/>
<dbReference type="PROSITE" id="PS00367">
    <property type="entry name" value="BH4_AAA_HYDROXYL_1"/>
    <property type="match status" value="1"/>
</dbReference>
<dbReference type="CDD" id="cd03348">
    <property type="entry name" value="pro_PheOH"/>
    <property type="match status" value="1"/>
</dbReference>
<dbReference type="InterPro" id="IPR036329">
    <property type="entry name" value="Aro-AA_hydroxylase_C_sf"/>
</dbReference>
<evidence type="ECO:0000256" key="9">
    <source>
        <dbReference type="ARBA" id="ARBA00023004"/>
    </source>
</evidence>
<dbReference type="InterPro" id="IPR005960">
    <property type="entry name" value="Phe-4-hydroxylase_mono"/>
</dbReference>
<evidence type="ECO:0000313" key="16">
    <source>
        <dbReference type="EMBL" id="ACG77823.1"/>
    </source>
</evidence>
<dbReference type="Gene3D" id="1.10.800.10">
    <property type="entry name" value="Aromatic amino acid hydroxylase"/>
    <property type="match status" value="1"/>
</dbReference>
<dbReference type="STRING" id="450851.PHZ_c1409"/>
<evidence type="ECO:0000256" key="6">
    <source>
        <dbReference type="ARBA" id="ARBA00020276"/>
    </source>
</evidence>
<keyword evidence="8" id="KW-0560">Oxidoreductase</keyword>
<dbReference type="Proteomes" id="UP000001868">
    <property type="component" value="Chromosome"/>
</dbReference>
<evidence type="ECO:0000256" key="4">
    <source>
        <dbReference type="ARBA" id="ARBA00009712"/>
    </source>
</evidence>
<dbReference type="PANTHER" id="PTHR11473:SF24">
    <property type="entry name" value="PHENYLALANINE-4-HYDROXYLASE"/>
    <property type="match status" value="1"/>
</dbReference>
<evidence type="ECO:0000256" key="8">
    <source>
        <dbReference type="ARBA" id="ARBA00023002"/>
    </source>
</evidence>
<evidence type="ECO:0000313" key="17">
    <source>
        <dbReference type="Proteomes" id="UP000001868"/>
    </source>
</evidence>
<organism evidence="16 17">
    <name type="scientific">Phenylobacterium zucineum (strain HLK1)</name>
    <dbReference type="NCBI Taxonomy" id="450851"/>
    <lineage>
        <taxon>Bacteria</taxon>
        <taxon>Pseudomonadati</taxon>
        <taxon>Pseudomonadota</taxon>
        <taxon>Alphaproteobacteria</taxon>
        <taxon>Caulobacterales</taxon>
        <taxon>Caulobacteraceae</taxon>
        <taxon>Phenylobacterium</taxon>
    </lineage>
</organism>
<evidence type="ECO:0000256" key="14">
    <source>
        <dbReference type="SAM" id="MobiDB-lite"/>
    </source>
</evidence>
<dbReference type="UniPathway" id="UPA00139">
    <property type="reaction ID" value="UER00337"/>
</dbReference>
<dbReference type="Pfam" id="PF00351">
    <property type="entry name" value="Biopterin_H"/>
    <property type="match status" value="1"/>
</dbReference>
<comment type="pathway">
    <text evidence="3">Amino-acid degradation; L-phenylalanine degradation; acetoacetate and fumarate from L-phenylalanine: step 1/6.</text>
</comment>
<dbReference type="NCBIfam" id="TIGR01267">
    <property type="entry name" value="Phe4hydrox_mono"/>
    <property type="match status" value="1"/>
</dbReference>
<evidence type="ECO:0000256" key="12">
    <source>
        <dbReference type="ARBA" id="ARBA00029922"/>
    </source>
</evidence>
<dbReference type="InterPro" id="IPR018301">
    <property type="entry name" value="ArAA_hydroxylase_Fe/CU_BS"/>
</dbReference>
<evidence type="ECO:0000256" key="3">
    <source>
        <dbReference type="ARBA" id="ARBA00005088"/>
    </source>
</evidence>
<reference evidence="16 17" key="1">
    <citation type="journal article" date="2008" name="BMC Genomics">
        <title>Complete genome of Phenylobacterium zucineum - a novel facultative intracellular bacterium isolated from human erythroleukemia cell line K562.</title>
        <authorList>
            <person name="Luo Y."/>
            <person name="Xu X."/>
            <person name="Ding Z."/>
            <person name="Liu Z."/>
            <person name="Zhang B."/>
            <person name="Yan Z."/>
            <person name="Sun J."/>
            <person name="Hu S."/>
            <person name="Hu X."/>
        </authorList>
    </citation>
    <scope>NUCLEOTIDE SEQUENCE [LARGE SCALE GENOMIC DNA]</scope>
    <source>
        <strain evidence="16 17">HLK1</strain>
    </source>
</reference>
<dbReference type="InterPro" id="IPR036951">
    <property type="entry name" value="ArAA_hydroxylase_sf"/>
</dbReference>
<evidence type="ECO:0000256" key="13">
    <source>
        <dbReference type="PIRSR" id="PIRSR601273-2"/>
    </source>
</evidence>
<protein>
    <recommendedName>
        <fullName evidence="6">Phenylalanine-4-hydroxylase</fullName>
        <ecNumber evidence="5">1.14.16.1</ecNumber>
    </recommendedName>
    <alternativeName>
        <fullName evidence="12">Phe-4-monooxygenase</fullName>
    </alternativeName>
</protein>
<evidence type="ECO:0000256" key="11">
    <source>
        <dbReference type="ARBA" id="ARBA00023232"/>
    </source>
</evidence>
<dbReference type="PROSITE" id="PS51410">
    <property type="entry name" value="BH4_AAA_HYDROXYL_2"/>
    <property type="match status" value="1"/>
</dbReference>
<dbReference type="GO" id="GO:0005506">
    <property type="term" value="F:iron ion binding"/>
    <property type="evidence" value="ECO:0007669"/>
    <property type="project" value="InterPro"/>
</dbReference>
<accession>B4R9Q9</accession>
<feature type="binding site" evidence="13">
    <location>
        <position position="147"/>
    </location>
    <ligand>
        <name>Fe cation</name>
        <dbReference type="ChEBI" id="CHEBI:24875"/>
    </ligand>
</feature>
<dbReference type="AlphaFoldDB" id="B4R9Q9"/>
<dbReference type="InterPro" id="IPR019774">
    <property type="entry name" value="Aromatic-AA_hydroxylase_C"/>
</dbReference>
<feature type="binding site" evidence="13">
    <location>
        <position position="193"/>
    </location>
    <ligand>
        <name>Fe cation</name>
        <dbReference type="ChEBI" id="CHEBI:24875"/>
    </ligand>
</feature>
<feature type="domain" description="Biopterin-dependent aromatic amino acid hydroxylase family profile" evidence="15">
    <location>
        <begin position="1"/>
        <end position="308"/>
    </location>
</feature>
<feature type="region of interest" description="Disordered" evidence="14">
    <location>
        <begin position="1"/>
        <end position="33"/>
    </location>
</feature>
<evidence type="ECO:0000256" key="10">
    <source>
        <dbReference type="ARBA" id="ARBA00023033"/>
    </source>
</evidence>
<dbReference type="EMBL" id="CP000747">
    <property type="protein sequence ID" value="ACG77823.1"/>
    <property type="molecule type" value="Genomic_DNA"/>
</dbReference>
<keyword evidence="7 13" id="KW-0479">Metal-binding</keyword>
<dbReference type="NCBIfam" id="NF008877">
    <property type="entry name" value="PRK11913.1-2"/>
    <property type="match status" value="1"/>
</dbReference>
<evidence type="ECO:0000259" key="15">
    <source>
        <dbReference type="PROSITE" id="PS51410"/>
    </source>
</evidence>
<dbReference type="GO" id="GO:0006559">
    <property type="term" value="P:L-phenylalanine catabolic process"/>
    <property type="evidence" value="ECO:0007669"/>
    <property type="project" value="UniProtKB-UniPathway"/>
</dbReference>
<dbReference type="InterPro" id="IPR001273">
    <property type="entry name" value="ArAA_hydroxylase"/>
</dbReference>
<dbReference type="EC" id="1.14.16.1" evidence="5"/>
<dbReference type="KEGG" id="pzu:PHZ_c1409"/>
<evidence type="ECO:0000256" key="2">
    <source>
        <dbReference type="ARBA" id="ARBA00001954"/>
    </source>
</evidence>
<evidence type="ECO:0000256" key="1">
    <source>
        <dbReference type="ARBA" id="ARBA00001060"/>
    </source>
</evidence>
<sequence length="308" mass="34559">MRAHSERNFREHGSILPSMSGDGHFEGPPPGARPDWTIDQNWDAYSRADHDVWITLYERQAALLPGRAADPFLKGLEALDLHRAGIPDFARINEELRRLTGWTVVAVPGLVPDDVFFDHLANRRFPAGQFIRKPEELDYLQEPDIFHDVFGHVPMLTDPVFADYMQAYGEGGRRALGLGRLHNLARLYWYTVEFGLLETPQGLRIYGAGIVSSRAESIFALDDPSPNRLGFDLERVMCTPYRIDDFQQVYFVIPSLQSLLDATLQDFAPIYARLAAASDVPIEAVLPTDRVFTRGTQAYAKAGGRTAA</sequence>
<comment type="cofactor">
    <cofactor evidence="2 13">
        <name>Fe(2+)</name>
        <dbReference type="ChEBI" id="CHEBI:29033"/>
    </cofactor>
</comment>
<feature type="compositionally biased region" description="Basic and acidic residues" evidence="14">
    <location>
        <begin position="1"/>
        <end position="13"/>
    </location>
</feature>
<evidence type="ECO:0000256" key="5">
    <source>
        <dbReference type="ARBA" id="ARBA00011995"/>
    </source>
</evidence>
<name>B4R9Q9_PHEZH</name>